<keyword evidence="2" id="KW-1185">Reference proteome</keyword>
<dbReference type="KEGG" id="swp:swp_2206"/>
<dbReference type="AlphaFoldDB" id="B8CM32"/>
<name>B8CM32_SHEPW</name>
<dbReference type="Proteomes" id="UP000000753">
    <property type="component" value="Chromosome"/>
</dbReference>
<sequence>MILHFNAIKKHLLSLLLLTNIEPNPLNLKD</sequence>
<dbReference type="STRING" id="225849.swp_2206"/>
<gene>
    <name evidence="1" type="ordered locus">swp_2206</name>
</gene>
<evidence type="ECO:0000313" key="1">
    <source>
        <dbReference type="EMBL" id="ACJ28956.1"/>
    </source>
</evidence>
<dbReference type="EMBL" id="CP000472">
    <property type="protein sequence ID" value="ACJ28956.1"/>
    <property type="molecule type" value="Genomic_DNA"/>
</dbReference>
<reference evidence="1 2" key="1">
    <citation type="journal article" date="2008" name="PLoS ONE">
        <title>Environmental adaptation: genomic analysis of the piezotolerant and psychrotolerant deep-sea iron reducing bacterium Shewanella piezotolerans WP3.</title>
        <authorList>
            <person name="Wang F."/>
            <person name="Wang J."/>
            <person name="Jian H."/>
            <person name="Zhang B."/>
            <person name="Li S."/>
            <person name="Wang F."/>
            <person name="Zeng X."/>
            <person name="Gao L."/>
            <person name="Bartlett D.H."/>
            <person name="Yu J."/>
            <person name="Hu S."/>
            <person name="Xiao X."/>
        </authorList>
    </citation>
    <scope>NUCLEOTIDE SEQUENCE [LARGE SCALE GENOMIC DNA]</scope>
    <source>
        <strain evidence="2">WP3 / JCM 13877</strain>
    </source>
</reference>
<accession>B8CM32</accession>
<dbReference type="HOGENOM" id="CLU_3405393_0_0_6"/>
<evidence type="ECO:0000313" key="2">
    <source>
        <dbReference type="Proteomes" id="UP000000753"/>
    </source>
</evidence>
<proteinExistence type="predicted"/>
<organism evidence="1 2">
    <name type="scientific">Shewanella piezotolerans (strain WP3 / JCM 13877)</name>
    <dbReference type="NCBI Taxonomy" id="225849"/>
    <lineage>
        <taxon>Bacteria</taxon>
        <taxon>Pseudomonadati</taxon>
        <taxon>Pseudomonadota</taxon>
        <taxon>Gammaproteobacteria</taxon>
        <taxon>Alteromonadales</taxon>
        <taxon>Shewanellaceae</taxon>
        <taxon>Shewanella</taxon>
    </lineage>
</organism>
<protein>
    <submittedName>
        <fullName evidence="1">Uncharacterized protein</fullName>
    </submittedName>
</protein>